<dbReference type="EMBL" id="BQNB010009705">
    <property type="protein sequence ID" value="GJS67249.1"/>
    <property type="molecule type" value="Genomic_DNA"/>
</dbReference>
<feature type="compositionally biased region" description="Basic and acidic residues" evidence="1">
    <location>
        <begin position="172"/>
        <end position="181"/>
    </location>
</feature>
<reference evidence="3" key="1">
    <citation type="journal article" date="2022" name="Int. J. Mol. Sci.">
        <title>Draft Genome of Tanacetum Coccineum: Genomic Comparison of Closely Related Tanacetum-Family Plants.</title>
        <authorList>
            <person name="Yamashiro T."/>
            <person name="Shiraishi A."/>
            <person name="Nakayama K."/>
            <person name="Satake H."/>
        </authorList>
    </citation>
    <scope>NUCLEOTIDE SEQUENCE</scope>
</reference>
<accession>A0ABQ4XPD4</accession>
<proteinExistence type="predicted"/>
<evidence type="ECO:0000256" key="1">
    <source>
        <dbReference type="SAM" id="MobiDB-lite"/>
    </source>
</evidence>
<dbReference type="Pfam" id="PF24626">
    <property type="entry name" value="SH3_Tf2-1"/>
    <property type="match status" value="1"/>
</dbReference>
<reference evidence="3" key="2">
    <citation type="submission" date="2022-01" db="EMBL/GenBank/DDBJ databases">
        <authorList>
            <person name="Yamashiro T."/>
            <person name="Shiraishi A."/>
            <person name="Satake H."/>
            <person name="Nakayama K."/>
        </authorList>
    </citation>
    <scope>NUCLEOTIDE SEQUENCE</scope>
</reference>
<keyword evidence="4" id="KW-1185">Reference proteome</keyword>
<protein>
    <recommendedName>
        <fullName evidence="2">Tf2-1-like SH3-like domain-containing protein</fullName>
    </recommendedName>
</protein>
<gene>
    <name evidence="3" type="ORF">Tco_0681813</name>
</gene>
<evidence type="ECO:0000259" key="2">
    <source>
        <dbReference type="Pfam" id="PF24626"/>
    </source>
</evidence>
<dbReference type="InterPro" id="IPR056924">
    <property type="entry name" value="SH3_Tf2-1"/>
</dbReference>
<name>A0ABQ4XPD4_9ASTR</name>
<dbReference type="PANTHER" id="PTHR46148">
    <property type="entry name" value="CHROMO DOMAIN-CONTAINING PROTEIN"/>
    <property type="match status" value="1"/>
</dbReference>
<comment type="caution">
    <text evidence="3">The sequence shown here is derived from an EMBL/GenBank/DDBJ whole genome shotgun (WGS) entry which is preliminary data.</text>
</comment>
<evidence type="ECO:0000313" key="3">
    <source>
        <dbReference type="EMBL" id="GJS67249.1"/>
    </source>
</evidence>
<sequence length="259" mass="29967">MEILEFLFAISEQFIWSLIVTGPFEIIERIGHVAYKLQLPEELRGVHNTFHVSNLKKCLADENLVIPLEEIQLDDKLHFIKEPIEIMVREVKQLKQSRIPIVKTLFWEIMRRNEEDARRLAVSRKVKEGNKGANNEKRKAELELKRIIRESSQYLSAHDDALSVSGAPTGNTKRESNKISPKDSSGWLNLFHWLLTRKSKEHFVLQFHNKFEVCLEFASVMIQLVVDDSQKTAEIESKEQTVFPESTNITSDLNAAENE</sequence>
<dbReference type="Proteomes" id="UP001151760">
    <property type="component" value="Unassembled WGS sequence"/>
</dbReference>
<feature type="region of interest" description="Disordered" evidence="1">
    <location>
        <begin position="160"/>
        <end position="181"/>
    </location>
</feature>
<organism evidence="3 4">
    <name type="scientific">Tanacetum coccineum</name>
    <dbReference type="NCBI Taxonomy" id="301880"/>
    <lineage>
        <taxon>Eukaryota</taxon>
        <taxon>Viridiplantae</taxon>
        <taxon>Streptophyta</taxon>
        <taxon>Embryophyta</taxon>
        <taxon>Tracheophyta</taxon>
        <taxon>Spermatophyta</taxon>
        <taxon>Magnoliopsida</taxon>
        <taxon>eudicotyledons</taxon>
        <taxon>Gunneridae</taxon>
        <taxon>Pentapetalae</taxon>
        <taxon>asterids</taxon>
        <taxon>campanulids</taxon>
        <taxon>Asterales</taxon>
        <taxon>Asteraceae</taxon>
        <taxon>Asteroideae</taxon>
        <taxon>Anthemideae</taxon>
        <taxon>Anthemidinae</taxon>
        <taxon>Tanacetum</taxon>
    </lineage>
</organism>
<evidence type="ECO:0000313" key="4">
    <source>
        <dbReference type="Proteomes" id="UP001151760"/>
    </source>
</evidence>
<dbReference type="PANTHER" id="PTHR46148:SF59">
    <property type="entry name" value="NUCLEOTIDYLTRANSFERASE, RIBONUCLEASE H"/>
    <property type="match status" value="1"/>
</dbReference>
<feature type="domain" description="Tf2-1-like SH3-like" evidence="2">
    <location>
        <begin position="21"/>
        <end position="58"/>
    </location>
</feature>